<comment type="caution">
    <text evidence="2">The sequence shown here is derived from an EMBL/GenBank/DDBJ whole genome shotgun (WGS) entry which is preliminary data.</text>
</comment>
<feature type="domain" description="DUF4097" evidence="1">
    <location>
        <begin position="138"/>
        <end position="265"/>
    </location>
</feature>
<evidence type="ECO:0000313" key="3">
    <source>
        <dbReference type="Proteomes" id="UP000824223"/>
    </source>
</evidence>
<evidence type="ECO:0000259" key="1">
    <source>
        <dbReference type="Pfam" id="PF13349"/>
    </source>
</evidence>
<accession>A0A9D2H7M8</accession>
<reference evidence="2" key="2">
    <citation type="submission" date="2021-04" db="EMBL/GenBank/DDBJ databases">
        <authorList>
            <person name="Gilroy R."/>
        </authorList>
    </citation>
    <scope>NUCLEOTIDE SEQUENCE</scope>
    <source>
        <strain evidence="2">ChiSjej2B20-11307</strain>
    </source>
</reference>
<protein>
    <submittedName>
        <fullName evidence="2">DUF4097 domain-containing protein</fullName>
    </submittedName>
</protein>
<gene>
    <name evidence="2" type="ORF">H9798_03585</name>
</gene>
<dbReference type="Gene3D" id="2.160.20.120">
    <property type="match status" value="1"/>
</dbReference>
<dbReference type="EMBL" id="DXAK01000015">
    <property type="protein sequence ID" value="HJA06217.1"/>
    <property type="molecule type" value="Genomic_DNA"/>
</dbReference>
<proteinExistence type="predicted"/>
<dbReference type="AlphaFoldDB" id="A0A9D2H7M8"/>
<dbReference type="InterPro" id="IPR025164">
    <property type="entry name" value="Toastrack_DUF4097"/>
</dbReference>
<dbReference type="Proteomes" id="UP000824223">
    <property type="component" value="Unassembled WGS sequence"/>
</dbReference>
<sequence length="300" mass="32879">MKSKRWKVFWIVCGILAAVGIVLAVAGTILGGFGILRSREDENIIRRWLNRIGITNEVTVSSELDNIDDLGDIGFFTDSEYVPGEVNGDTVTDFYGINELDIELAGMGVYVLPYDGDSIIVDTLYCRDDLRKRIHVWQEDTELKVEMEDGGRLTTENSGVMYISVPRGTYFQKISADAQAGFIEMTEVEADQMLASAGAGQVVLTSFSVRSLEAECGAGQIVLEGEVTDRADLQCDLGNIQCTLPGSSDAYNYEVNCDLGEVMINGESYSSFHNRIKADHGSGSEIKAECNLGSIELMFK</sequence>
<evidence type="ECO:0000313" key="2">
    <source>
        <dbReference type="EMBL" id="HJA06217.1"/>
    </source>
</evidence>
<dbReference type="Pfam" id="PF13349">
    <property type="entry name" value="DUF4097"/>
    <property type="match status" value="1"/>
</dbReference>
<reference evidence="2" key="1">
    <citation type="journal article" date="2021" name="PeerJ">
        <title>Extensive microbial diversity within the chicken gut microbiome revealed by metagenomics and culture.</title>
        <authorList>
            <person name="Gilroy R."/>
            <person name="Ravi A."/>
            <person name="Getino M."/>
            <person name="Pursley I."/>
            <person name="Horton D.L."/>
            <person name="Alikhan N.F."/>
            <person name="Baker D."/>
            <person name="Gharbi K."/>
            <person name="Hall N."/>
            <person name="Watson M."/>
            <person name="Adriaenssens E.M."/>
            <person name="Foster-Nyarko E."/>
            <person name="Jarju S."/>
            <person name="Secka A."/>
            <person name="Antonio M."/>
            <person name="Oren A."/>
            <person name="Chaudhuri R.R."/>
            <person name="La Ragione R."/>
            <person name="Hildebrand F."/>
            <person name="Pallen M.J."/>
        </authorList>
    </citation>
    <scope>NUCLEOTIDE SEQUENCE</scope>
    <source>
        <strain evidence="2">ChiSjej2B20-11307</strain>
    </source>
</reference>
<organism evidence="2 3">
    <name type="scientific">Candidatus Mediterraneibacter pullicola</name>
    <dbReference type="NCBI Taxonomy" id="2838682"/>
    <lineage>
        <taxon>Bacteria</taxon>
        <taxon>Bacillati</taxon>
        <taxon>Bacillota</taxon>
        <taxon>Clostridia</taxon>
        <taxon>Lachnospirales</taxon>
        <taxon>Lachnospiraceae</taxon>
        <taxon>Mediterraneibacter</taxon>
    </lineage>
</organism>
<name>A0A9D2H7M8_9FIRM</name>